<organism evidence="1 2">
    <name type="scientific">Saponaria officinalis</name>
    <name type="common">Common soapwort</name>
    <name type="synonym">Lychnis saponaria</name>
    <dbReference type="NCBI Taxonomy" id="3572"/>
    <lineage>
        <taxon>Eukaryota</taxon>
        <taxon>Viridiplantae</taxon>
        <taxon>Streptophyta</taxon>
        <taxon>Embryophyta</taxon>
        <taxon>Tracheophyta</taxon>
        <taxon>Spermatophyta</taxon>
        <taxon>Magnoliopsida</taxon>
        <taxon>eudicotyledons</taxon>
        <taxon>Gunneridae</taxon>
        <taxon>Pentapetalae</taxon>
        <taxon>Caryophyllales</taxon>
        <taxon>Caryophyllaceae</taxon>
        <taxon>Caryophylleae</taxon>
        <taxon>Saponaria</taxon>
    </lineage>
</organism>
<dbReference type="SUPFAM" id="SSF53098">
    <property type="entry name" value="Ribonuclease H-like"/>
    <property type="match status" value="1"/>
</dbReference>
<dbReference type="InterPro" id="IPR052035">
    <property type="entry name" value="ZnF_BED_domain_contain"/>
</dbReference>
<evidence type="ECO:0000313" key="1">
    <source>
        <dbReference type="EMBL" id="KAK9715333.1"/>
    </source>
</evidence>
<name>A0AAW1KC62_SAPOF</name>
<proteinExistence type="predicted"/>
<protein>
    <recommendedName>
        <fullName evidence="3">Transposase</fullName>
    </recommendedName>
</protein>
<gene>
    <name evidence="1" type="ORF">RND81_06G157900</name>
</gene>
<dbReference type="Proteomes" id="UP001443914">
    <property type="component" value="Unassembled WGS sequence"/>
</dbReference>
<dbReference type="InterPro" id="IPR012337">
    <property type="entry name" value="RNaseH-like_sf"/>
</dbReference>
<keyword evidence="2" id="KW-1185">Reference proteome</keyword>
<dbReference type="PANTHER" id="PTHR46481:SF11">
    <property type="entry name" value="ZINC FINGER BED DOMAIN-CONTAINING PROTEIN RICESLEEPER 2-LIKE"/>
    <property type="match status" value="1"/>
</dbReference>
<dbReference type="EMBL" id="JBDFQZ010000006">
    <property type="protein sequence ID" value="KAK9715333.1"/>
    <property type="molecule type" value="Genomic_DNA"/>
</dbReference>
<evidence type="ECO:0000313" key="2">
    <source>
        <dbReference type="Proteomes" id="UP001443914"/>
    </source>
</evidence>
<accession>A0AAW1KC62</accession>
<comment type="caution">
    <text evidence="1">The sequence shown here is derived from an EMBL/GenBank/DDBJ whole genome shotgun (WGS) entry which is preliminary data.</text>
</comment>
<sequence length="341" mass="39404">MSCYESMSVQSDDYFDCSINIPGRTNRLVTAQNLVFDPITMRRELAIMILLHEYPLSIIHHVGFRSFLSSINPLFKIVSQETVWNDIMKIRKFERCIAISELGSPSAGRVAITTKMWVSCDGTKKYLAITGHMVDYQWERQSYIMRFSNVPVRCTNESIADVLLECLSEFDVDIKLSTITFDNQTSDDELTDTLRYRLTKTKFLLGGKLFKLPCFAHTVCLMVQDVFDVMRDVINKIRDSILFWTESQDREAEFKKAARDLGLNTAAALLLDHDSNWSSTFLMMKQSTLLVDVFVHLKQQESRYNSLPTYDEWYLVSEVCKKLEELHDVILRRITCTASTN</sequence>
<dbReference type="AlphaFoldDB" id="A0AAW1KC62"/>
<dbReference type="PANTHER" id="PTHR46481">
    <property type="entry name" value="ZINC FINGER BED DOMAIN-CONTAINING PROTEIN 4"/>
    <property type="match status" value="1"/>
</dbReference>
<reference evidence="1" key="1">
    <citation type="submission" date="2024-03" db="EMBL/GenBank/DDBJ databases">
        <title>WGS assembly of Saponaria officinalis var. Norfolk2.</title>
        <authorList>
            <person name="Jenkins J."/>
            <person name="Shu S."/>
            <person name="Grimwood J."/>
            <person name="Barry K."/>
            <person name="Goodstein D."/>
            <person name="Schmutz J."/>
            <person name="Leebens-Mack J."/>
            <person name="Osbourn A."/>
        </authorList>
    </citation>
    <scope>NUCLEOTIDE SEQUENCE [LARGE SCALE GENOMIC DNA]</scope>
    <source>
        <strain evidence="1">JIC</strain>
    </source>
</reference>
<evidence type="ECO:0008006" key="3">
    <source>
        <dbReference type="Google" id="ProtNLM"/>
    </source>
</evidence>